<evidence type="ECO:0000313" key="2">
    <source>
        <dbReference type="Proteomes" id="UP000199664"/>
    </source>
</evidence>
<dbReference type="STRING" id="1036779.SAMN04515666_110159"/>
<dbReference type="EMBL" id="FOAN01000010">
    <property type="protein sequence ID" value="SEM36867.1"/>
    <property type="molecule type" value="Genomic_DNA"/>
</dbReference>
<protein>
    <recommendedName>
        <fullName evidence="3">Saccharopine dehydrogenase</fullName>
    </recommendedName>
</protein>
<sequence length="338" mass="35502">MPNIQNPVLIIGGSGVVGAQAAAAIRRLHPGLPVTIAGRDLGKAQAVAEKLGVEALTADLSKPDLGLPESGRFSAIIVFVKDDWSNGLRFAQRQGIPHLSVSSGAFEIGIEAAGFIHQPQAAPVVLASQWLAGAALFPALEYAKAFRSIDRIHVGVLLDEHDMGGQAALADYERITQSGSATLTLKDGRFAWIAGEEAKARYRSVDGVELPATAYGPLDVLSLATATDAKDIRFDLAFDVSASRRAGGPFSTESVITIEGVLYSGERAARTYEVVHPQGQAPLTALGVALATERALGLAGGEALKPGLYFPDSIIEPAYCLARMKEFGAVFTERNANG</sequence>
<reference evidence="2" key="1">
    <citation type="submission" date="2016-10" db="EMBL/GenBank/DDBJ databases">
        <authorList>
            <person name="Varghese N."/>
            <person name="Submissions S."/>
        </authorList>
    </citation>
    <scope>NUCLEOTIDE SEQUENCE [LARGE SCALE GENOMIC DNA]</scope>
    <source>
        <strain evidence="2">LMG 26383,CCUG 61248,R- 45681</strain>
    </source>
</reference>
<evidence type="ECO:0000313" key="1">
    <source>
        <dbReference type="EMBL" id="SEM36867.1"/>
    </source>
</evidence>
<organism evidence="1 2">
    <name type="scientific">Bosea lupini</name>
    <dbReference type="NCBI Taxonomy" id="1036779"/>
    <lineage>
        <taxon>Bacteria</taxon>
        <taxon>Pseudomonadati</taxon>
        <taxon>Pseudomonadota</taxon>
        <taxon>Alphaproteobacteria</taxon>
        <taxon>Hyphomicrobiales</taxon>
        <taxon>Boseaceae</taxon>
        <taxon>Bosea</taxon>
    </lineage>
</organism>
<dbReference type="SUPFAM" id="SSF51735">
    <property type="entry name" value="NAD(P)-binding Rossmann-fold domains"/>
    <property type="match status" value="1"/>
</dbReference>
<dbReference type="InterPro" id="IPR036291">
    <property type="entry name" value="NAD(P)-bd_dom_sf"/>
</dbReference>
<dbReference type="Proteomes" id="UP000199664">
    <property type="component" value="Unassembled WGS sequence"/>
</dbReference>
<proteinExistence type="predicted"/>
<dbReference type="AlphaFoldDB" id="A0A1H7XUS1"/>
<evidence type="ECO:0008006" key="3">
    <source>
        <dbReference type="Google" id="ProtNLM"/>
    </source>
</evidence>
<dbReference type="RefSeq" id="WP_244543998.1">
    <property type="nucleotide sequence ID" value="NZ_FOAN01000010.1"/>
</dbReference>
<keyword evidence="2" id="KW-1185">Reference proteome</keyword>
<name>A0A1H7XUS1_9HYPH</name>
<dbReference type="Gene3D" id="3.40.50.720">
    <property type="entry name" value="NAD(P)-binding Rossmann-like Domain"/>
    <property type="match status" value="1"/>
</dbReference>
<gene>
    <name evidence="1" type="ORF">SAMN04515666_110159</name>
</gene>
<accession>A0A1H7XUS1</accession>